<evidence type="ECO:0000313" key="1">
    <source>
        <dbReference type="EMBL" id="GIX79540.1"/>
    </source>
</evidence>
<keyword evidence="2" id="KW-1185">Reference proteome</keyword>
<proteinExistence type="predicted"/>
<gene>
    <name evidence="1" type="ORF">CEXT_443901</name>
</gene>
<evidence type="ECO:0000313" key="2">
    <source>
        <dbReference type="Proteomes" id="UP001054945"/>
    </source>
</evidence>
<dbReference type="Proteomes" id="UP001054945">
    <property type="component" value="Unassembled WGS sequence"/>
</dbReference>
<dbReference type="AlphaFoldDB" id="A0AAV4N3Z6"/>
<comment type="caution">
    <text evidence="1">The sequence shown here is derived from an EMBL/GenBank/DDBJ whole genome shotgun (WGS) entry which is preliminary data.</text>
</comment>
<accession>A0AAV4N3Z6</accession>
<protein>
    <submittedName>
        <fullName evidence="1">Uncharacterized protein</fullName>
    </submittedName>
</protein>
<organism evidence="1 2">
    <name type="scientific">Caerostris extrusa</name>
    <name type="common">Bark spider</name>
    <name type="synonym">Caerostris bankana</name>
    <dbReference type="NCBI Taxonomy" id="172846"/>
    <lineage>
        <taxon>Eukaryota</taxon>
        <taxon>Metazoa</taxon>
        <taxon>Ecdysozoa</taxon>
        <taxon>Arthropoda</taxon>
        <taxon>Chelicerata</taxon>
        <taxon>Arachnida</taxon>
        <taxon>Araneae</taxon>
        <taxon>Araneomorphae</taxon>
        <taxon>Entelegynae</taxon>
        <taxon>Araneoidea</taxon>
        <taxon>Araneidae</taxon>
        <taxon>Caerostris</taxon>
    </lineage>
</organism>
<dbReference type="EMBL" id="BPLR01020505">
    <property type="protein sequence ID" value="GIX79540.1"/>
    <property type="molecule type" value="Genomic_DNA"/>
</dbReference>
<sequence>MMLRMKRGLALWSWWDLKSPEWERVRPPAITRDCKERASSVVNIRHVGASLRLEGWGRSIMRRGGGGLAVKNLRLRTDRAVTAILIKRVLKRSPIQNRRNIYSGRMVPGR</sequence>
<reference evidence="1 2" key="1">
    <citation type="submission" date="2021-06" db="EMBL/GenBank/DDBJ databases">
        <title>Caerostris extrusa draft genome.</title>
        <authorList>
            <person name="Kono N."/>
            <person name="Arakawa K."/>
        </authorList>
    </citation>
    <scope>NUCLEOTIDE SEQUENCE [LARGE SCALE GENOMIC DNA]</scope>
</reference>
<name>A0AAV4N3Z6_CAEEX</name>